<organism evidence="1 2">
    <name type="scientific">Panagrolaimus sp. PS1159</name>
    <dbReference type="NCBI Taxonomy" id="55785"/>
    <lineage>
        <taxon>Eukaryota</taxon>
        <taxon>Metazoa</taxon>
        <taxon>Ecdysozoa</taxon>
        <taxon>Nematoda</taxon>
        <taxon>Chromadorea</taxon>
        <taxon>Rhabditida</taxon>
        <taxon>Tylenchina</taxon>
        <taxon>Panagrolaimomorpha</taxon>
        <taxon>Panagrolaimoidea</taxon>
        <taxon>Panagrolaimidae</taxon>
        <taxon>Panagrolaimus</taxon>
    </lineage>
</organism>
<evidence type="ECO:0000313" key="2">
    <source>
        <dbReference type="WBParaSite" id="PS1159_v2.g238.t1"/>
    </source>
</evidence>
<name>A0AC35G5T9_9BILA</name>
<reference evidence="2" key="1">
    <citation type="submission" date="2022-11" db="UniProtKB">
        <authorList>
            <consortium name="WormBaseParasite"/>
        </authorList>
    </citation>
    <scope>IDENTIFICATION</scope>
</reference>
<sequence length="245" mass="27226">MTTKNDLLSFSKDKQQQNLFTVNLSSSNGKFNNLNLNQNHESDVADVSSVNSKNVETDTKKDLNYVENVLTKTKDSNPWNKNSQTNSIIVNNDSGKKVELKKNLNDPKNLNRSTLSLHIAAYENCDSSNLETCATKATESGTLKNPKHLFGINSNLVIQNSFEFSRQQQGNGENKKPEVGQFKASQKLVDQKKPVSSSNASSSKQQPAAPQNPNQSGSFLGLGLDEFLSVFFLLLKIRKVTRDWL</sequence>
<accession>A0AC35G5T9</accession>
<dbReference type="Proteomes" id="UP000887580">
    <property type="component" value="Unplaced"/>
</dbReference>
<dbReference type="WBParaSite" id="PS1159_v2.g238.t1">
    <property type="protein sequence ID" value="PS1159_v2.g238.t1"/>
    <property type="gene ID" value="PS1159_v2.g238"/>
</dbReference>
<evidence type="ECO:0000313" key="1">
    <source>
        <dbReference type="Proteomes" id="UP000887580"/>
    </source>
</evidence>
<proteinExistence type="predicted"/>
<protein>
    <submittedName>
        <fullName evidence="2">Uncharacterized protein</fullName>
    </submittedName>
</protein>